<evidence type="ECO:0000259" key="5">
    <source>
        <dbReference type="PROSITE" id="PS50002"/>
    </source>
</evidence>
<comment type="caution">
    <text evidence="6">The sequence shown here is derived from an EMBL/GenBank/DDBJ whole genome shotgun (WGS) entry which is preliminary data.</text>
</comment>
<feature type="compositionally biased region" description="Low complexity" evidence="3">
    <location>
        <begin position="807"/>
        <end position="820"/>
    </location>
</feature>
<feature type="domain" description="SH3" evidence="5">
    <location>
        <begin position="432"/>
        <end position="493"/>
    </location>
</feature>
<dbReference type="Proteomes" id="UP000271974">
    <property type="component" value="Unassembled WGS sequence"/>
</dbReference>
<dbReference type="Gene3D" id="2.30.30.40">
    <property type="entry name" value="SH3 Domains"/>
    <property type="match status" value="3"/>
</dbReference>
<evidence type="ECO:0000256" key="3">
    <source>
        <dbReference type="SAM" id="MobiDB-lite"/>
    </source>
</evidence>
<evidence type="ECO:0000256" key="2">
    <source>
        <dbReference type="PROSITE-ProRule" id="PRU00192"/>
    </source>
</evidence>
<feature type="compositionally biased region" description="Basic and acidic residues" evidence="3">
    <location>
        <begin position="782"/>
        <end position="801"/>
    </location>
</feature>
<feature type="domain" description="SH3" evidence="5">
    <location>
        <begin position="274"/>
        <end position="335"/>
    </location>
</feature>
<evidence type="ECO:0000313" key="7">
    <source>
        <dbReference type="Proteomes" id="UP000271974"/>
    </source>
</evidence>
<keyword evidence="4" id="KW-0472">Membrane</keyword>
<feature type="region of interest" description="Disordered" evidence="3">
    <location>
        <begin position="58"/>
        <end position="116"/>
    </location>
</feature>
<dbReference type="InterPro" id="IPR001452">
    <property type="entry name" value="SH3_domain"/>
</dbReference>
<dbReference type="EMBL" id="RQTK01000295">
    <property type="protein sequence ID" value="RUS82252.1"/>
    <property type="molecule type" value="Genomic_DNA"/>
</dbReference>
<keyword evidence="4" id="KW-1133">Transmembrane helix</keyword>
<feature type="region of interest" description="Disordered" evidence="3">
    <location>
        <begin position="169"/>
        <end position="198"/>
    </location>
</feature>
<accession>A0A3S0ZM57</accession>
<gene>
    <name evidence="6" type="ORF">EGW08_009990</name>
</gene>
<evidence type="ECO:0000256" key="1">
    <source>
        <dbReference type="ARBA" id="ARBA00022443"/>
    </source>
</evidence>
<dbReference type="PANTHER" id="PTHR14167:SF116">
    <property type="entry name" value="CAP, ISOFORM AC"/>
    <property type="match status" value="1"/>
</dbReference>
<organism evidence="6 7">
    <name type="scientific">Elysia chlorotica</name>
    <name type="common">Eastern emerald elysia</name>
    <name type="synonym">Sea slug</name>
    <dbReference type="NCBI Taxonomy" id="188477"/>
    <lineage>
        <taxon>Eukaryota</taxon>
        <taxon>Metazoa</taxon>
        <taxon>Spiralia</taxon>
        <taxon>Lophotrochozoa</taxon>
        <taxon>Mollusca</taxon>
        <taxon>Gastropoda</taxon>
        <taxon>Heterobranchia</taxon>
        <taxon>Euthyneura</taxon>
        <taxon>Panpulmonata</taxon>
        <taxon>Sacoglossa</taxon>
        <taxon>Placobranchoidea</taxon>
        <taxon>Plakobranchidae</taxon>
        <taxon>Elysia</taxon>
    </lineage>
</organism>
<dbReference type="SUPFAM" id="SSF50044">
    <property type="entry name" value="SH3-domain"/>
    <property type="match status" value="3"/>
</dbReference>
<dbReference type="AlphaFoldDB" id="A0A3S0ZM57"/>
<reference evidence="6 7" key="1">
    <citation type="submission" date="2019-01" db="EMBL/GenBank/DDBJ databases">
        <title>A draft genome assembly of the solar-powered sea slug Elysia chlorotica.</title>
        <authorList>
            <person name="Cai H."/>
            <person name="Li Q."/>
            <person name="Fang X."/>
            <person name="Li J."/>
            <person name="Curtis N.E."/>
            <person name="Altenburger A."/>
            <person name="Shibata T."/>
            <person name="Feng M."/>
            <person name="Maeda T."/>
            <person name="Schwartz J.A."/>
            <person name="Shigenobu S."/>
            <person name="Lundholm N."/>
            <person name="Nishiyama T."/>
            <person name="Yang H."/>
            <person name="Hasebe M."/>
            <person name="Li S."/>
            <person name="Pierce S.K."/>
            <person name="Wang J."/>
        </authorList>
    </citation>
    <scope>NUCLEOTIDE SEQUENCE [LARGE SCALE GENOMIC DNA]</scope>
    <source>
        <strain evidence="6">EC2010</strain>
        <tissue evidence="6">Whole organism of an adult</tissue>
    </source>
</reference>
<feature type="compositionally biased region" description="Polar residues" evidence="3">
    <location>
        <begin position="612"/>
        <end position="639"/>
    </location>
</feature>
<dbReference type="PANTHER" id="PTHR14167">
    <property type="entry name" value="SH3 DOMAIN-CONTAINING"/>
    <property type="match status" value="1"/>
</dbReference>
<dbReference type="Pfam" id="PF14604">
    <property type="entry name" value="SH3_9"/>
    <property type="match status" value="1"/>
</dbReference>
<dbReference type="Pfam" id="PF07653">
    <property type="entry name" value="SH3_2"/>
    <property type="match status" value="1"/>
</dbReference>
<evidence type="ECO:0000256" key="4">
    <source>
        <dbReference type="SAM" id="Phobius"/>
    </source>
</evidence>
<dbReference type="SMART" id="SM00326">
    <property type="entry name" value="SH3"/>
    <property type="match status" value="3"/>
</dbReference>
<dbReference type="Pfam" id="PF00018">
    <property type="entry name" value="SH3_1"/>
    <property type="match status" value="1"/>
</dbReference>
<name>A0A3S0ZM57_ELYCH</name>
<feature type="region of interest" description="Disordered" evidence="3">
    <location>
        <begin position="770"/>
        <end position="825"/>
    </location>
</feature>
<feature type="compositionally biased region" description="Polar residues" evidence="3">
    <location>
        <begin position="654"/>
        <end position="664"/>
    </location>
</feature>
<dbReference type="STRING" id="188477.A0A3S0ZM57"/>
<dbReference type="InterPro" id="IPR036028">
    <property type="entry name" value="SH3-like_dom_sf"/>
</dbReference>
<feature type="region of interest" description="Disordered" evidence="3">
    <location>
        <begin position="612"/>
        <end position="741"/>
    </location>
</feature>
<keyword evidence="1 2" id="KW-0728">SH3 domain</keyword>
<feature type="compositionally biased region" description="Low complexity" evidence="3">
    <location>
        <begin position="169"/>
        <end position="191"/>
    </location>
</feature>
<sequence>MAVSTSTALMPTVPHKHNDLSWETIKPSTVKPSKVPDDSEHITAVLETSKIIRMSTLSVSSQGPQTHEHPQASALTPSPSLRVPAPTQGPAPGALEPPRPPSSNKAFAPAPSVKDSVPGIFEEFNTEQITTLIPTKTRKQSRTPTVMKSSVIQPSVVVSQAPLFTTALPSKPGGMSSTSPSTVPTFPGGPSNSTTGVGGTDHTSEIIIGSAVAVFLLAIVVLGTLLCLRWKRRRTKTPAINTDDLWMNSFDTNNHMMPLPSLTTCAPEMEVPVKNENIYTVAFPYQPLQDGHLSLHKGDKLRLVETADNGWWRGVSVKKGKSGWFPSSYVTAEDIASSENKTIGSNDEIFTPDEEENKQKTGLERQISSFQIKRMTDTEVVKENNTFAVIEEQENAKDVQGWVNMAASMSMMSLPTTELSYSTNLTDFTTAANGQRFRAVYAYKPVNRGEMGLREGELVTCQERDRNGWMLGRKTRSGEQGWFPAVYVDQVSSDDESICDPEIPDTYDLLDSNKLHKVDQTFVGIDHEVVLPFSSPVPGDLALVPGETVTVLQTLANGWWFGVKEQDCGWFPATFVEMAEDTTPAEAPDQHNQLTSKEVAALLLSGFSKSSYPEQQQITPKTASTHKSTNKKGSVSLQVNVAFRKHKSDDRLDSTSISSQNTVTELRPHRKAPPPPPASLRNSEAMSEAASDLGPQLDGTLRRPARRAPAPPVSKDARLTSKGSAEKLEVSSSQSKPPDMSIVLINGKRPKLQKITPDRLNEKHLNPMIRPSTRGFMARPTDSSKDIWESRPEKRLLERNNHRSNHSNRASSNLSSYLSSPVHGLDSPRLELDGTYLATGLPSPVSGSSLMSEKLVQSLTGQTFRQ</sequence>
<keyword evidence="7" id="KW-1185">Reference proteome</keyword>
<dbReference type="OrthoDB" id="10255964at2759"/>
<dbReference type="CDD" id="cd00174">
    <property type="entry name" value="SH3"/>
    <property type="match status" value="1"/>
</dbReference>
<feature type="transmembrane region" description="Helical" evidence="4">
    <location>
        <begin position="206"/>
        <end position="228"/>
    </location>
</feature>
<dbReference type="PROSITE" id="PS50002">
    <property type="entry name" value="SH3"/>
    <property type="match status" value="3"/>
</dbReference>
<dbReference type="InterPro" id="IPR050384">
    <property type="entry name" value="Endophilin_SH3RF"/>
</dbReference>
<feature type="compositionally biased region" description="Basic and acidic residues" evidence="3">
    <location>
        <begin position="715"/>
        <end position="729"/>
    </location>
</feature>
<proteinExistence type="predicted"/>
<protein>
    <recommendedName>
        <fullName evidence="5">SH3 domain-containing protein</fullName>
    </recommendedName>
</protein>
<keyword evidence="4" id="KW-0812">Transmembrane</keyword>
<feature type="domain" description="SH3" evidence="5">
    <location>
        <begin position="522"/>
        <end position="581"/>
    </location>
</feature>
<evidence type="ECO:0000313" key="6">
    <source>
        <dbReference type="EMBL" id="RUS82252.1"/>
    </source>
</evidence>